<keyword evidence="4 8" id="KW-0812">Transmembrane</keyword>
<dbReference type="InterPro" id="IPR011066">
    <property type="entry name" value="MscS_channel_C_sf"/>
</dbReference>
<dbReference type="PANTHER" id="PTHR30566">
    <property type="entry name" value="YNAI-RELATED MECHANOSENSITIVE ION CHANNEL"/>
    <property type="match status" value="1"/>
</dbReference>
<feature type="transmembrane region" description="Helical" evidence="8">
    <location>
        <begin position="120"/>
        <end position="140"/>
    </location>
</feature>
<dbReference type="InterPro" id="IPR023408">
    <property type="entry name" value="MscS_beta-dom_sf"/>
</dbReference>
<organism evidence="12 13">
    <name type="scientific">Actinocatenispora thailandica</name>
    <dbReference type="NCBI Taxonomy" id="227318"/>
    <lineage>
        <taxon>Bacteria</taxon>
        <taxon>Bacillati</taxon>
        <taxon>Actinomycetota</taxon>
        <taxon>Actinomycetes</taxon>
        <taxon>Micromonosporales</taxon>
        <taxon>Micromonosporaceae</taxon>
        <taxon>Actinocatenispora</taxon>
    </lineage>
</organism>
<dbReference type="Pfam" id="PF21088">
    <property type="entry name" value="MS_channel_1st"/>
    <property type="match status" value="1"/>
</dbReference>
<keyword evidence="5 8" id="KW-1133">Transmembrane helix</keyword>
<dbReference type="RefSeq" id="WP_203963442.1">
    <property type="nucleotide sequence ID" value="NZ_AP023355.1"/>
</dbReference>
<evidence type="ECO:0000256" key="1">
    <source>
        <dbReference type="ARBA" id="ARBA00004651"/>
    </source>
</evidence>
<evidence type="ECO:0000256" key="2">
    <source>
        <dbReference type="ARBA" id="ARBA00008017"/>
    </source>
</evidence>
<dbReference type="Gene3D" id="2.30.30.60">
    <property type="match status" value="1"/>
</dbReference>
<evidence type="ECO:0000259" key="11">
    <source>
        <dbReference type="Pfam" id="PF21088"/>
    </source>
</evidence>
<evidence type="ECO:0000313" key="13">
    <source>
        <dbReference type="Proteomes" id="UP000611640"/>
    </source>
</evidence>
<accession>A0A7R7HYD1</accession>
<dbReference type="InterPro" id="IPR049142">
    <property type="entry name" value="MS_channel_1st"/>
</dbReference>
<dbReference type="SUPFAM" id="SSF82861">
    <property type="entry name" value="Mechanosensitive channel protein MscS (YggB), transmembrane region"/>
    <property type="match status" value="1"/>
</dbReference>
<dbReference type="SUPFAM" id="SSF50182">
    <property type="entry name" value="Sm-like ribonucleoproteins"/>
    <property type="match status" value="1"/>
</dbReference>
<dbReference type="InterPro" id="IPR011014">
    <property type="entry name" value="MscS_channel_TM-2"/>
</dbReference>
<dbReference type="KEGG" id="atl:Athai_46950"/>
<feature type="region of interest" description="Disordered" evidence="7">
    <location>
        <begin position="340"/>
        <end position="364"/>
    </location>
</feature>
<feature type="domain" description="Mechanosensitive ion channel MscS" evidence="9">
    <location>
        <begin position="167"/>
        <end position="235"/>
    </location>
</feature>
<reference evidence="12 13" key="1">
    <citation type="submission" date="2020-08" db="EMBL/GenBank/DDBJ databases">
        <title>Whole genome shotgun sequence of Actinocatenispora thailandica NBRC 105041.</title>
        <authorList>
            <person name="Komaki H."/>
            <person name="Tamura T."/>
        </authorList>
    </citation>
    <scope>NUCLEOTIDE SEQUENCE [LARGE SCALE GENOMIC DNA]</scope>
    <source>
        <strain evidence="12 13">NBRC 105041</strain>
    </source>
</reference>
<evidence type="ECO:0000256" key="8">
    <source>
        <dbReference type="SAM" id="Phobius"/>
    </source>
</evidence>
<gene>
    <name evidence="12" type="ORF">Athai_46950</name>
</gene>
<dbReference type="InterPro" id="IPR049278">
    <property type="entry name" value="MS_channel_C"/>
</dbReference>
<keyword evidence="6 8" id="KW-0472">Membrane</keyword>
<evidence type="ECO:0000256" key="7">
    <source>
        <dbReference type="SAM" id="MobiDB-lite"/>
    </source>
</evidence>
<feature type="transmembrane region" description="Helical" evidence="8">
    <location>
        <begin position="12"/>
        <end position="30"/>
    </location>
</feature>
<dbReference type="Gene3D" id="1.10.287.1260">
    <property type="match status" value="1"/>
</dbReference>
<keyword evidence="13" id="KW-1185">Reference proteome</keyword>
<evidence type="ECO:0000256" key="3">
    <source>
        <dbReference type="ARBA" id="ARBA00022475"/>
    </source>
</evidence>
<feature type="domain" description="Mechanosensitive ion channel MscS C-terminal" evidence="10">
    <location>
        <begin position="243"/>
        <end position="329"/>
    </location>
</feature>
<dbReference type="Proteomes" id="UP000611640">
    <property type="component" value="Chromosome"/>
</dbReference>
<dbReference type="Pfam" id="PF21082">
    <property type="entry name" value="MS_channel_3rd"/>
    <property type="match status" value="1"/>
</dbReference>
<evidence type="ECO:0000259" key="10">
    <source>
        <dbReference type="Pfam" id="PF21082"/>
    </source>
</evidence>
<dbReference type="InterPro" id="IPR010920">
    <property type="entry name" value="LSM_dom_sf"/>
</dbReference>
<feature type="transmembrane region" description="Helical" evidence="8">
    <location>
        <begin position="42"/>
        <end position="69"/>
    </location>
</feature>
<evidence type="ECO:0000259" key="9">
    <source>
        <dbReference type="Pfam" id="PF00924"/>
    </source>
</evidence>
<feature type="domain" description="Mechanosensitive ion channel transmembrane helices 2/3" evidence="11">
    <location>
        <begin position="125"/>
        <end position="166"/>
    </location>
</feature>
<comment type="similarity">
    <text evidence="2">Belongs to the MscS (TC 1.A.23) family.</text>
</comment>
<sequence>MGGSSTEHLLLAGGYIIGGILVALLTRLVFGYLKRRADQTRWAWDDIGLALIGDLAAIAAVSTGLWLALHEFDARSSVRVLLGRALVAAVVLAVTLAVARSAGGVVRTVALGRSGVAQSATIFVNVTRVVVMALGLLLLLQSIGVSITPLLTALGVGGLAVALALQDTLSNLFAGIHILASRKVQPGDYVQLDSGEGGYVEDINWRNTTIRQLGNNLVIVPNARFADALVTNYQRPMSPMSVLVPVGVAYDSDLDHVERVTVEVGDDVMRTVEGGVPDHEPSIRYHTFGDSSIEFNVILRCQEFSDQYLVTHEFIKRLHRRYGVEGIEIPFPIRTVVLANQPAPPTPNQRRPELDDPAATDPRR</sequence>
<protein>
    <submittedName>
        <fullName evidence="12">Mechanosensitive ion channel protein</fullName>
    </submittedName>
</protein>
<dbReference type="Gene3D" id="3.30.70.100">
    <property type="match status" value="1"/>
</dbReference>
<dbReference type="EMBL" id="AP023355">
    <property type="protein sequence ID" value="BCJ37192.1"/>
    <property type="molecule type" value="Genomic_DNA"/>
</dbReference>
<dbReference type="PANTHER" id="PTHR30566:SF25">
    <property type="entry name" value="INNER MEMBRANE PROTEIN"/>
    <property type="match status" value="1"/>
</dbReference>
<dbReference type="SUPFAM" id="SSF82689">
    <property type="entry name" value="Mechanosensitive channel protein MscS (YggB), C-terminal domain"/>
    <property type="match status" value="1"/>
</dbReference>
<proteinExistence type="inferred from homology"/>
<evidence type="ECO:0000313" key="12">
    <source>
        <dbReference type="EMBL" id="BCJ37192.1"/>
    </source>
</evidence>
<feature type="transmembrane region" description="Helical" evidence="8">
    <location>
        <begin position="81"/>
        <end position="99"/>
    </location>
</feature>
<comment type="subcellular location">
    <subcellularLocation>
        <location evidence="1">Cell membrane</location>
        <topology evidence="1">Multi-pass membrane protein</topology>
    </subcellularLocation>
</comment>
<evidence type="ECO:0000256" key="4">
    <source>
        <dbReference type="ARBA" id="ARBA00022692"/>
    </source>
</evidence>
<dbReference type="Pfam" id="PF00924">
    <property type="entry name" value="MS_channel_2nd"/>
    <property type="match status" value="1"/>
</dbReference>
<evidence type="ECO:0000256" key="5">
    <source>
        <dbReference type="ARBA" id="ARBA00022989"/>
    </source>
</evidence>
<dbReference type="AlphaFoldDB" id="A0A7R7HYD1"/>
<dbReference type="GO" id="GO:0055085">
    <property type="term" value="P:transmembrane transport"/>
    <property type="evidence" value="ECO:0007669"/>
    <property type="project" value="InterPro"/>
</dbReference>
<feature type="transmembrane region" description="Helical" evidence="8">
    <location>
        <begin position="146"/>
        <end position="165"/>
    </location>
</feature>
<evidence type="ECO:0000256" key="6">
    <source>
        <dbReference type="ARBA" id="ARBA00023136"/>
    </source>
</evidence>
<name>A0A7R7HYD1_9ACTN</name>
<dbReference type="InterPro" id="IPR006685">
    <property type="entry name" value="MscS_channel_2nd"/>
</dbReference>
<dbReference type="GO" id="GO:0005886">
    <property type="term" value="C:plasma membrane"/>
    <property type="evidence" value="ECO:0007669"/>
    <property type="project" value="UniProtKB-SubCell"/>
</dbReference>
<keyword evidence="3" id="KW-1003">Cell membrane</keyword>